<organism evidence="2 3">
    <name type="scientific">Paenibacillus bovis</name>
    <dbReference type="NCBI Taxonomy" id="1616788"/>
    <lineage>
        <taxon>Bacteria</taxon>
        <taxon>Bacillati</taxon>
        <taxon>Bacillota</taxon>
        <taxon>Bacilli</taxon>
        <taxon>Bacillales</taxon>
        <taxon>Paenibacillaceae</taxon>
        <taxon>Paenibacillus</taxon>
    </lineage>
</organism>
<dbReference type="EMBL" id="CP013023">
    <property type="protein sequence ID" value="ANF95875.1"/>
    <property type="molecule type" value="Genomic_DNA"/>
</dbReference>
<dbReference type="InterPro" id="IPR050490">
    <property type="entry name" value="Bact_solute-bd_prot1"/>
</dbReference>
<dbReference type="Gene3D" id="3.40.190.10">
    <property type="entry name" value="Periplasmic binding protein-like II"/>
    <property type="match status" value="2"/>
</dbReference>
<dbReference type="STRING" id="1616788.AR543_07565"/>
<keyword evidence="1" id="KW-0732">Signal</keyword>
<proteinExistence type="predicted"/>
<dbReference type="PANTHER" id="PTHR43649">
    <property type="entry name" value="ARABINOSE-BINDING PROTEIN-RELATED"/>
    <property type="match status" value="1"/>
</dbReference>
<evidence type="ECO:0000313" key="2">
    <source>
        <dbReference type="EMBL" id="ANF95875.1"/>
    </source>
</evidence>
<name>A0A172ZE05_9BACL</name>
<reference evidence="2 3" key="2">
    <citation type="journal article" date="2016" name="Int. J. Syst. Evol. Microbiol.">
        <title>Paenibacillus bovis sp. nov., isolated from raw yak (Bos grunniens) milk.</title>
        <authorList>
            <person name="Gao C."/>
            <person name="Han J."/>
            <person name="Liu Z."/>
            <person name="Xu X."/>
            <person name="Hang F."/>
            <person name="Wu Z."/>
        </authorList>
    </citation>
    <scope>NUCLEOTIDE SEQUENCE [LARGE SCALE GENOMIC DNA]</scope>
    <source>
        <strain evidence="2 3">BD3526</strain>
    </source>
</reference>
<dbReference type="InterPro" id="IPR006059">
    <property type="entry name" value="SBP"/>
</dbReference>
<evidence type="ECO:0000256" key="1">
    <source>
        <dbReference type="SAM" id="SignalP"/>
    </source>
</evidence>
<dbReference type="PANTHER" id="PTHR43649:SF12">
    <property type="entry name" value="DIACETYLCHITOBIOSE BINDING PROTEIN DASA"/>
    <property type="match status" value="1"/>
</dbReference>
<dbReference type="PROSITE" id="PS51257">
    <property type="entry name" value="PROKAR_LIPOPROTEIN"/>
    <property type="match status" value="1"/>
</dbReference>
<dbReference type="KEGG" id="pbv:AR543_07565"/>
<dbReference type="CDD" id="cd13581">
    <property type="entry name" value="PBP2_AlgQ_like_2"/>
    <property type="match status" value="1"/>
</dbReference>
<dbReference type="Proteomes" id="UP000078148">
    <property type="component" value="Chromosome"/>
</dbReference>
<dbReference type="RefSeq" id="WP_060533222.1">
    <property type="nucleotide sequence ID" value="NZ_CP013023.1"/>
</dbReference>
<keyword evidence="3" id="KW-1185">Reference proteome</keyword>
<dbReference type="SUPFAM" id="SSF53850">
    <property type="entry name" value="Periplasmic binding protein-like II"/>
    <property type="match status" value="1"/>
</dbReference>
<accession>A0A172ZE05</accession>
<sequence>MRKVNGNSKVRKAAVASALSVILLAATGCGDGGNEPQKTADGKPILHIMTSSSPLAPANPNDKLVLQRLEKQTGVHVEWKSYTSDVFAEKRNLAIASGDLPDAIFAAEYSDYDLLKLAKDGAIVPLEDLIDQHMPNFKKVLKERPEYRTMITAPDGHIYSFPWIEELGTDKERIQSVDDMPWINVKWLKKLGLSMPKTTDELKQVLTAFKTEDPNGNGKADEIPLSFIDKPGGENLTFLFASFGLGENPDHTVVTDDGKVLFTGDQDGYREAVNYVHDLYSQGLIDIESFQQDWNTYLAKGKDQRYGLYFTWDKANITGMNDDYDLMPPLAGPDGQVNVTRNNAMGFFRGSMVVTSSNQQLEQTAKWVDQMYDPLQSVQNNWGTYGDPNQQNIFTYDESKKMLKHLPLEGSAPVEVRQKTSIGGPLAVLSDYFGKYTTMPDDAKWRMDLMKKVLVPHMKAEHTYPNVFFSIEELDRLSTIEADLFPYMLRKRTEWYQNGQADQEWAAYLQELDRLGLQEWLKIRQDGYDRSKQQIAEHTTGG</sequence>
<feature type="chain" id="PRO_5008005780" evidence="1">
    <location>
        <begin position="26"/>
        <end position="542"/>
    </location>
</feature>
<dbReference type="AlphaFoldDB" id="A0A172ZE05"/>
<reference evidence="3" key="1">
    <citation type="submission" date="2015-10" db="EMBL/GenBank/DDBJ databases">
        <title>Genome of Paenibacillus bovis sp. nov.</title>
        <authorList>
            <person name="Wu Z."/>
            <person name="Gao C."/>
            <person name="Liu Z."/>
            <person name="Zheng H."/>
        </authorList>
    </citation>
    <scope>NUCLEOTIDE SEQUENCE [LARGE SCALE GENOMIC DNA]</scope>
    <source>
        <strain evidence="3">BD3526</strain>
    </source>
</reference>
<dbReference type="Pfam" id="PF01547">
    <property type="entry name" value="SBP_bac_1"/>
    <property type="match status" value="1"/>
</dbReference>
<protein>
    <submittedName>
        <fullName evidence="2">ABC transporter substrate-binding protein</fullName>
    </submittedName>
</protein>
<feature type="signal peptide" evidence="1">
    <location>
        <begin position="1"/>
        <end position="25"/>
    </location>
</feature>
<evidence type="ECO:0000313" key="3">
    <source>
        <dbReference type="Proteomes" id="UP000078148"/>
    </source>
</evidence>
<gene>
    <name evidence="2" type="ORF">AR543_07565</name>
</gene>
<dbReference type="OrthoDB" id="9787283at2"/>